<dbReference type="Gene3D" id="3.40.50.2300">
    <property type="match status" value="1"/>
</dbReference>
<organism evidence="6 7">
    <name type="scientific">Acetitomaculum ruminis DSM 5522</name>
    <dbReference type="NCBI Taxonomy" id="1120918"/>
    <lineage>
        <taxon>Bacteria</taxon>
        <taxon>Bacillati</taxon>
        <taxon>Bacillota</taxon>
        <taxon>Clostridia</taxon>
        <taxon>Lachnospirales</taxon>
        <taxon>Lachnospiraceae</taxon>
        <taxon>Acetitomaculum</taxon>
    </lineage>
</organism>
<dbReference type="CDD" id="cd17546">
    <property type="entry name" value="REC_hyHK_CKI1_RcsC-like"/>
    <property type="match status" value="1"/>
</dbReference>
<evidence type="ECO:0000256" key="1">
    <source>
        <dbReference type="ARBA" id="ARBA00018672"/>
    </source>
</evidence>
<dbReference type="OrthoDB" id="9813048at2"/>
<feature type="coiled-coil region" evidence="4">
    <location>
        <begin position="231"/>
        <end position="258"/>
    </location>
</feature>
<keyword evidence="7" id="KW-1185">Reference proteome</keyword>
<dbReference type="EMBL" id="FOJY01000010">
    <property type="protein sequence ID" value="SFB13429.1"/>
    <property type="molecule type" value="Genomic_DNA"/>
</dbReference>
<evidence type="ECO:0000256" key="3">
    <source>
        <dbReference type="PROSITE-ProRule" id="PRU00169"/>
    </source>
</evidence>
<dbReference type="InterPro" id="IPR052048">
    <property type="entry name" value="ST_Response_Regulator"/>
</dbReference>
<dbReference type="Proteomes" id="UP000198838">
    <property type="component" value="Unassembled WGS sequence"/>
</dbReference>
<dbReference type="InterPro" id="IPR036641">
    <property type="entry name" value="HPT_dom_sf"/>
</dbReference>
<evidence type="ECO:0000313" key="6">
    <source>
        <dbReference type="EMBL" id="SFB13429.1"/>
    </source>
</evidence>
<dbReference type="PANTHER" id="PTHR43228:SF1">
    <property type="entry name" value="TWO-COMPONENT RESPONSE REGULATOR ARR22"/>
    <property type="match status" value="1"/>
</dbReference>
<dbReference type="GO" id="GO:0000160">
    <property type="term" value="P:phosphorelay signal transduction system"/>
    <property type="evidence" value="ECO:0007669"/>
    <property type="project" value="InterPro"/>
</dbReference>
<dbReference type="Pfam" id="PF00072">
    <property type="entry name" value="Response_reg"/>
    <property type="match status" value="1"/>
</dbReference>
<comment type="function">
    <text evidence="2">May play the central regulatory role in sporulation. It may be an element of the effector pathway responsible for the activation of sporulation genes in response to nutritional stress. Spo0A may act in concert with spo0H (a sigma factor) to control the expression of some genes that are critical to the sporulation process.</text>
</comment>
<feature type="modified residue" description="4-aspartylphosphate" evidence="3">
    <location>
        <position position="57"/>
    </location>
</feature>
<dbReference type="PROSITE" id="PS50110">
    <property type="entry name" value="RESPONSE_REGULATORY"/>
    <property type="match status" value="1"/>
</dbReference>
<protein>
    <recommendedName>
        <fullName evidence="1">Stage 0 sporulation protein A homolog</fullName>
    </recommendedName>
</protein>
<proteinExistence type="predicted"/>
<evidence type="ECO:0000256" key="4">
    <source>
        <dbReference type="SAM" id="Coils"/>
    </source>
</evidence>
<gene>
    <name evidence="6" type="ORF">SAMN05216249_11059</name>
</gene>
<evidence type="ECO:0000256" key="2">
    <source>
        <dbReference type="ARBA" id="ARBA00024867"/>
    </source>
</evidence>
<dbReference type="STRING" id="1120918.SAMN05216249_11059"/>
<dbReference type="SMART" id="SM00448">
    <property type="entry name" value="REC"/>
    <property type="match status" value="1"/>
</dbReference>
<dbReference type="SUPFAM" id="SSF52172">
    <property type="entry name" value="CheY-like"/>
    <property type="match status" value="1"/>
</dbReference>
<keyword evidence="4" id="KW-0175">Coiled coil</keyword>
<dbReference type="RefSeq" id="WP_092872499.1">
    <property type="nucleotide sequence ID" value="NZ_FOJY01000010.1"/>
</dbReference>
<dbReference type="PANTHER" id="PTHR43228">
    <property type="entry name" value="TWO-COMPONENT RESPONSE REGULATOR"/>
    <property type="match status" value="1"/>
</dbReference>
<reference evidence="6 7" key="1">
    <citation type="submission" date="2016-10" db="EMBL/GenBank/DDBJ databases">
        <authorList>
            <person name="de Groot N.N."/>
        </authorList>
    </citation>
    <scope>NUCLEOTIDE SEQUENCE [LARGE SCALE GENOMIC DNA]</scope>
    <source>
        <strain evidence="6 7">DSM 5522</strain>
    </source>
</reference>
<accession>A0A1I0YJ89</accession>
<dbReference type="InterPro" id="IPR011006">
    <property type="entry name" value="CheY-like_superfamily"/>
</dbReference>
<keyword evidence="3" id="KW-0597">Phosphoprotein</keyword>
<sequence>MESINRSKILVVDDSKVNLIVLRGLLQSYSADILTALSGKEARQLLLKEVVDLIFLDKLMPEESGIECYKKIKELPNDNSKTPVYLTSATEEDDIKELGFEGFLKKPVEPEALSAILEKYGIKKAVDKIFNDKKADLPKIEGINTGKGLDNAGMNGKIYIKILETFGESSKQAIRDLRYYIKTDDMENYIIKVHALKSSAWNIGAMELGNEFERHETAGSNEDYHYIKVNYEHLEHMLMEVSKEINKYFENRKEAQKDTKKEIKKIKEVKEGFVENQVKDCLQYIEDFEDEAAAKVMVNLLQYNLDISTKEKCRQALGFIKQFDYDAAAAILTGLYKTGENVLL</sequence>
<dbReference type="AlphaFoldDB" id="A0A1I0YJ89"/>
<evidence type="ECO:0000259" key="5">
    <source>
        <dbReference type="PROSITE" id="PS50110"/>
    </source>
</evidence>
<dbReference type="SUPFAM" id="SSF47226">
    <property type="entry name" value="Histidine-containing phosphotransfer domain, HPT domain"/>
    <property type="match status" value="1"/>
</dbReference>
<dbReference type="Gene3D" id="1.20.120.160">
    <property type="entry name" value="HPT domain"/>
    <property type="match status" value="1"/>
</dbReference>
<feature type="domain" description="Response regulatory" evidence="5">
    <location>
        <begin position="8"/>
        <end position="121"/>
    </location>
</feature>
<dbReference type="InterPro" id="IPR001789">
    <property type="entry name" value="Sig_transdc_resp-reg_receiver"/>
</dbReference>
<name>A0A1I0YJ89_9FIRM</name>
<evidence type="ECO:0000313" key="7">
    <source>
        <dbReference type="Proteomes" id="UP000198838"/>
    </source>
</evidence>